<reference evidence="5" key="2">
    <citation type="submission" date="2020-06" db="EMBL/GenBank/DDBJ databases">
        <title>Whole Genome Sequence of Bradyrhizobium sp. Strain 323S2.</title>
        <authorList>
            <person name="Bromfield E.S.P."/>
        </authorList>
    </citation>
    <scope>NUCLEOTIDE SEQUENCE [LARGE SCALE GENOMIC DNA]</scope>
    <source>
        <strain evidence="5">323S2</strain>
    </source>
</reference>
<evidence type="ECO:0000256" key="3">
    <source>
        <dbReference type="ARBA" id="ARBA00023163"/>
    </source>
</evidence>
<evidence type="ECO:0000256" key="2">
    <source>
        <dbReference type="ARBA" id="ARBA00023125"/>
    </source>
</evidence>
<keyword evidence="3" id="KW-0804">Transcription</keyword>
<evidence type="ECO:0000313" key="7">
    <source>
        <dbReference type="Proteomes" id="UP000564836"/>
    </source>
</evidence>
<dbReference type="EMBL" id="CP088280">
    <property type="protein sequence ID" value="UGX94097.1"/>
    <property type="molecule type" value="Genomic_DNA"/>
</dbReference>
<dbReference type="InterPro" id="IPR050204">
    <property type="entry name" value="AraC_XylS_family_regulators"/>
</dbReference>
<dbReference type="PANTHER" id="PTHR46796">
    <property type="entry name" value="HTH-TYPE TRANSCRIPTIONAL ACTIVATOR RHAS-RELATED"/>
    <property type="match status" value="1"/>
</dbReference>
<dbReference type="GO" id="GO:0080090">
    <property type="term" value="P:regulation of primary metabolic process"/>
    <property type="evidence" value="ECO:0007669"/>
    <property type="project" value="UniProtKB-ARBA"/>
</dbReference>
<gene>
    <name evidence="6" type="ORF">G6321_00052580</name>
    <name evidence="5" type="ORF">G6321_15860</name>
</gene>
<reference evidence="6 7" key="1">
    <citation type="journal article" date="2017" name="Syst. Appl. Microbiol.">
        <title>Soybeans inoculated with root zone soils of Canadian native legumes harbour diverse and novel Bradyrhizobium spp. that possess agricultural potential.</title>
        <authorList>
            <person name="Bromfield E.S.P."/>
            <person name="Cloutier S."/>
            <person name="Tambong J.T."/>
            <person name="Tran Thi T.V."/>
        </authorList>
    </citation>
    <scope>NUCLEOTIDE SEQUENCE [LARGE SCALE GENOMIC DNA]</scope>
    <source>
        <strain evidence="6 7">323S2</strain>
    </source>
</reference>
<dbReference type="InterPro" id="IPR035418">
    <property type="entry name" value="AraC-bd_2"/>
</dbReference>
<reference evidence="6 7" key="3">
    <citation type="journal article" date="2022" name="Int. J. Syst. Evol. Microbiol.">
        <title>Strains of Bradyrhizobium barranii sp. nov. associated with legumes native to Canada are symbionts of soybeans and belong to different subspecies (subsp. barranii subsp. nov. and subsp. apii subsp. nov.) and symbiovars (sv. glycinearum and sv. septentrionale).</title>
        <authorList>
            <person name="Bromfield E.S.P."/>
            <person name="Cloutier S."/>
            <person name="Wasai-Hara S."/>
            <person name="Minamisawa K."/>
        </authorList>
    </citation>
    <scope>NUCLEOTIDE SEQUENCE [LARGE SCALE GENOMIC DNA]</scope>
    <source>
        <strain evidence="6 7">323S2</strain>
    </source>
</reference>
<proteinExistence type="predicted"/>
<protein>
    <recommendedName>
        <fullName evidence="4">Transcription regulator HTH AraC- type ligand binding domain-containing protein</fullName>
    </recommendedName>
</protein>
<dbReference type="RefSeq" id="WP_166346365.1">
    <property type="nucleotide sequence ID" value="NZ_CP088280.1"/>
</dbReference>
<feature type="domain" description="Transcription regulator HTH AraC- type ligand binding" evidence="4">
    <location>
        <begin position="37"/>
        <end position="150"/>
    </location>
</feature>
<dbReference type="GO" id="GO:0003677">
    <property type="term" value="F:DNA binding"/>
    <property type="evidence" value="ECO:0007669"/>
    <property type="project" value="UniProtKB-KW"/>
</dbReference>
<evidence type="ECO:0000313" key="6">
    <source>
        <dbReference type="EMBL" id="UGX94097.1"/>
    </source>
</evidence>
<accession>A0A7Z0Q8J6</accession>
<dbReference type="Gene3D" id="1.10.10.60">
    <property type="entry name" value="Homeodomain-like"/>
    <property type="match status" value="1"/>
</dbReference>
<dbReference type="PANTHER" id="PTHR46796:SF6">
    <property type="entry name" value="ARAC SUBFAMILY"/>
    <property type="match status" value="1"/>
</dbReference>
<keyword evidence="1" id="KW-0805">Transcription regulation</keyword>
<evidence type="ECO:0000259" key="4">
    <source>
        <dbReference type="Pfam" id="PF14525"/>
    </source>
</evidence>
<evidence type="ECO:0000313" key="5">
    <source>
        <dbReference type="EMBL" id="NYY89845.1"/>
    </source>
</evidence>
<dbReference type="Proteomes" id="UP000564836">
    <property type="component" value="Chromosome"/>
</dbReference>
<dbReference type="EMBL" id="JACBFH010000001">
    <property type="protein sequence ID" value="NYY89845.1"/>
    <property type="molecule type" value="Genomic_DNA"/>
</dbReference>
<dbReference type="Pfam" id="PF14525">
    <property type="entry name" value="AraC_binding_2"/>
    <property type="match status" value="1"/>
</dbReference>
<dbReference type="AlphaFoldDB" id="A0A7Z0Q8J6"/>
<evidence type="ECO:0000256" key="1">
    <source>
        <dbReference type="ARBA" id="ARBA00023015"/>
    </source>
</evidence>
<keyword evidence="2" id="KW-0238">DNA-binding</keyword>
<name>A0A7Z0Q8J6_9BRAD</name>
<sequence length="288" mass="32515">MRPNDDFLSAPELDYDGFRAAMREDWGWFTPARETNIFASKVRTRRVFGFAAVDLTCSATRLERTELDIRRDNMEYYFVTVQDTGESIIIHNDRVVNITAGDVVLLDSTKPVTFISRPQDSARWLGVQVPRQKLASHLGFEPQGGVCGPRQAQASRLLCQLALDPISDAEPAFASTDKFMHLVVYDLLGALFAPPAPLGSRHNDKLFMRVCGIIKDRFADPDISPREVAVEAGISLRYLQKLFTVRGSTCGHHICSARLDHAARLIERKRYERPTEPRTWCGRPTHRA</sequence>
<organism evidence="5">
    <name type="scientific">Bradyrhizobium barranii subsp. barranii</name>
    <dbReference type="NCBI Taxonomy" id="2823807"/>
    <lineage>
        <taxon>Bacteria</taxon>
        <taxon>Pseudomonadati</taxon>
        <taxon>Pseudomonadota</taxon>
        <taxon>Alphaproteobacteria</taxon>
        <taxon>Hyphomicrobiales</taxon>
        <taxon>Nitrobacteraceae</taxon>
        <taxon>Bradyrhizobium</taxon>
        <taxon>Bradyrhizobium barranii</taxon>
    </lineage>
</organism>